<feature type="compositionally biased region" description="Gly residues" evidence="12">
    <location>
        <begin position="621"/>
        <end position="649"/>
    </location>
</feature>
<reference evidence="17" key="1">
    <citation type="submission" date="2021-11" db="EMBL/GenBank/DDBJ databases">
        <authorList>
            <person name="Herlambang A."/>
            <person name="Guo Y."/>
            <person name="Takashima Y."/>
            <person name="Nishizawa T."/>
        </authorList>
    </citation>
    <scope>NUCLEOTIDE SEQUENCE</scope>
    <source>
        <strain evidence="17">E1425</strain>
    </source>
</reference>
<dbReference type="GO" id="GO:0006265">
    <property type="term" value="P:DNA topological change"/>
    <property type="evidence" value="ECO:0007669"/>
    <property type="project" value="InterPro"/>
</dbReference>
<comment type="function">
    <text evidence="11">Introduces a single-strand break via transesterification at a target site in duplex DNA. Releases the supercoiling and torsional tension of DNA introduced during the DNA replication and transcription by transiently cleaving and rejoining one strand of the DNA duplex. The scissile phosphodiester is attacked by the catalytic tyrosine of the enzyme, resulting in the formation of a DNA-(5'-phosphotyrosyl)-enzyme intermediate and the expulsion of a 3'-OH DNA strand.</text>
</comment>
<dbReference type="SUPFAM" id="SSF57756">
    <property type="entry name" value="Retrovirus zinc finger-like domains"/>
    <property type="match status" value="1"/>
</dbReference>
<dbReference type="EC" id="5.6.2.1" evidence="3 11"/>
<evidence type="ECO:0000256" key="8">
    <source>
        <dbReference type="ARBA" id="ARBA00023125"/>
    </source>
</evidence>
<evidence type="ECO:0000256" key="10">
    <source>
        <dbReference type="PROSITE-ProRule" id="PRU00047"/>
    </source>
</evidence>
<sequence length="939" mass="104172">MRILCVAEKPSMSKALAQILSSGERMDVGRGSKFIYNYSFPYKIDNRNMVEVTMTAVVGHLQSLDFHSQYRSWLTVAPVELFEAGIQKHISKDLEDVARNLQENARRADQVMIWTDCDREGENIGAEVAAVCQRANARITVIRARFSSVTPAEVHRAMRNPVQLDQHQADAVDARTELDLRIGASFTRFQTLSFQNLVFDHGPGKKSLISFGPCQFPTLGFVVDQYRKVERFTPEKFWKLELKHRKDGEEACFNWERGQIFDQLMCFIIYESCLDISPPKVTITEVKSKSTSKWKPLPLTTVELQKSGSKYLAISSDEIMKAAESLYTQGWISYPRTETDQFDHNYDLLTLVQKQTESPNWGTFAQRLVEGGYRIPRRGKNNDQAHPPIHPVMHTQNLPEREKKVYEFIVRRFLACCSEDAKGDQTNIVATLHTETFRATGLIIKERNYLDVYPYDKWTGTTIPDFIQGEQFTPSSFKMVEGSTTSPSLLTESQLIALMDERGIGTDATISDHIKTITDREYVKRSKQGKEFVFSPSTLGIALVEGYDGMQLPKNLSKPLLRSQLERNLKLICTGERRKEDVIAEALAEYKAIFEDVNRMKGVLKQSIERNVDPPPRGGQNDIGGGGGGGGGGGEGGGGRPRGGGGGNGTRQIPPPANPYRPQQTNQSQSNAEHQPAMHGRSTVRNGNKRNLNARDSTLPTDVGLGSLPNVGVVICNCEGSLPAVERKVIKEGENQGRLFFICSKPREEQCGFFCFSDELNNRPEAPRRFTNDRLNPQRSDDPGRALLSSNVFRDSLNAGSNLDGKPRCSCGLIAIESTSAKNNGRVYWKCSKVKTCQFFKWDDELEQSARSTTTWSASGASRSGNGSGSSSAAGDRSCYKCHQVGHFANACPNGASEGSSSFQPNNGSSTRGKGRGKKVTTSGSNIKAARVSKKSRPQ</sequence>
<feature type="domain" description="Topo IA-type catalytic" evidence="16">
    <location>
        <begin position="165"/>
        <end position="594"/>
    </location>
</feature>
<dbReference type="Gene3D" id="4.10.60.10">
    <property type="entry name" value="Zinc finger, CCHC-type"/>
    <property type="match status" value="1"/>
</dbReference>
<feature type="domain" description="GRF-type" evidence="15">
    <location>
        <begin position="716"/>
        <end position="760"/>
    </location>
</feature>
<dbReference type="CDD" id="cd00186">
    <property type="entry name" value="TOP1Ac"/>
    <property type="match status" value="1"/>
</dbReference>
<evidence type="ECO:0000259" key="16">
    <source>
        <dbReference type="PROSITE" id="PS52039"/>
    </source>
</evidence>
<dbReference type="GO" id="GO:0006310">
    <property type="term" value="P:DNA recombination"/>
    <property type="evidence" value="ECO:0007669"/>
    <property type="project" value="TreeGrafter"/>
</dbReference>
<comment type="caution">
    <text evidence="17">The sequence shown here is derived from an EMBL/GenBank/DDBJ whole genome shotgun (WGS) entry which is preliminary data.</text>
</comment>
<keyword evidence="7 11" id="KW-0799">Topoisomerase</keyword>
<dbReference type="PROSITE" id="PS50158">
    <property type="entry name" value="ZF_CCHC"/>
    <property type="match status" value="1"/>
</dbReference>
<feature type="domain" description="GRF-type" evidence="15">
    <location>
        <begin position="809"/>
        <end position="846"/>
    </location>
</feature>
<keyword evidence="18" id="KW-1185">Reference proteome</keyword>
<dbReference type="PROSITE" id="PS51999">
    <property type="entry name" value="ZF_GRF"/>
    <property type="match status" value="2"/>
</dbReference>
<keyword evidence="4" id="KW-0479">Metal-binding</keyword>
<dbReference type="Gene3D" id="2.70.20.10">
    <property type="entry name" value="Topoisomerase I, domain 3"/>
    <property type="match status" value="1"/>
</dbReference>
<feature type="region of interest" description="Disordered" evidence="12">
    <location>
        <begin position="766"/>
        <end position="787"/>
    </location>
</feature>
<dbReference type="InterPro" id="IPR036875">
    <property type="entry name" value="Znf_CCHC_sf"/>
</dbReference>
<dbReference type="Gene3D" id="3.40.50.140">
    <property type="match status" value="1"/>
</dbReference>
<accession>A0A9P3H7C2</accession>
<dbReference type="InterPro" id="IPR006171">
    <property type="entry name" value="TOPRIM_dom"/>
</dbReference>
<dbReference type="FunFam" id="3.40.50.140:FF:000005">
    <property type="entry name" value="DNA topoisomerase"/>
    <property type="match status" value="1"/>
</dbReference>
<evidence type="ECO:0000256" key="11">
    <source>
        <dbReference type="RuleBase" id="RU362092"/>
    </source>
</evidence>
<feature type="region of interest" description="Disordered" evidence="12">
    <location>
        <begin position="896"/>
        <end position="939"/>
    </location>
</feature>
<dbReference type="EMBL" id="BQFW01000005">
    <property type="protein sequence ID" value="GJJ71382.1"/>
    <property type="molecule type" value="Genomic_DNA"/>
</dbReference>
<evidence type="ECO:0000256" key="6">
    <source>
        <dbReference type="ARBA" id="ARBA00022833"/>
    </source>
</evidence>
<dbReference type="InterPro" id="IPR003601">
    <property type="entry name" value="Topo_IA_2"/>
</dbReference>
<feature type="domain" description="Toprim" evidence="14">
    <location>
        <begin position="2"/>
        <end position="147"/>
    </location>
</feature>
<dbReference type="Pfam" id="PF01131">
    <property type="entry name" value="Topoisom_bac"/>
    <property type="match status" value="1"/>
</dbReference>
<feature type="compositionally biased region" description="Polar residues" evidence="12">
    <location>
        <begin position="897"/>
        <end position="907"/>
    </location>
</feature>
<keyword evidence="9 11" id="KW-0413">Isomerase</keyword>
<dbReference type="Pfam" id="PF01751">
    <property type="entry name" value="Toprim"/>
    <property type="match status" value="1"/>
</dbReference>
<keyword evidence="6" id="KW-0862">Zinc</keyword>
<dbReference type="InterPro" id="IPR023406">
    <property type="entry name" value="Topo_IA_AS"/>
</dbReference>
<dbReference type="GO" id="GO:0006281">
    <property type="term" value="P:DNA repair"/>
    <property type="evidence" value="ECO:0007669"/>
    <property type="project" value="TreeGrafter"/>
</dbReference>
<dbReference type="InterPro" id="IPR000380">
    <property type="entry name" value="Topo_IA"/>
</dbReference>
<evidence type="ECO:0000256" key="3">
    <source>
        <dbReference type="ARBA" id="ARBA00012891"/>
    </source>
</evidence>
<protein>
    <recommendedName>
        <fullName evidence="3 11">DNA topoisomerase</fullName>
        <ecNumber evidence="3 11">5.6.2.1</ecNumber>
    </recommendedName>
</protein>
<evidence type="ECO:0000256" key="4">
    <source>
        <dbReference type="ARBA" id="ARBA00022723"/>
    </source>
</evidence>
<evidence type="ECO:0000256" key="1">
    <source>
        <dbReference type="ARBA" id="ARBA00000213"/>
    </source>
</evidence>
<feature type="compositionally biased region" description="Polar residues" evidence="12">
    <location>
        <begin position="661"/>
        <end position="673"/>
    </location>
</feature>
<evidence type="ECO:0000313" key="17">
    <source>
        <dbReference type="EMBL" id="GJJ71382.1"/>
    </source>
</evidence>
<dbReference type="GO" id="GO:0008270">
    <property type="term" value="F:zinc ion binding"/>
    <property type="evidence" value="ECO:0007669"/>
    <property type="project" value="UniProtKB-KW"/>
</dbReference>
<dbReference type="InterPro" id="IPR034144">
    <property type="entry name" value="TOPRIM_TopoIII"/>
</dbReference>
<evidence type="ECO:0000259" key="13">
    <source>
        <dbReference type="PROSITE" id="PS50158"/>
    </source>
</evidence>
<dbReference type="SMART" id="SM00436">
    <property type="entry name" value="TOP1Bc"/>
    <property type="match status" value="1"/>
</dbReference>
<reference evidence="17" key="2">
    <citation type="journal article" date="2022" name="Microbiol. Resour. Announc.">
        <title>Whole-Genome Sequence of Entomortierella parvispora E1425, a Mucoromycotan Fungus Associated with Burkholderiaceae-Related Endosymbiotic Bacteria.</title>
        <authorList>
            <person name="Herlambang A."/>
            <person name="Guo Y."/>
            <person name="Takashima Y."/>
            <person name="Narisawa K."/>
            <person name="Ohta H."/>
            <person name="Nishizawa T."/>
        </authorList>
    </citation>
    <scope>NUCLEOTIDE SEQUENCE</scope>
    <source>
        <strain evidence="17">E1425</strain>
    </source>
</reference>
<evidence type="ECO:0000313" key="18">
    <source>
        <dbReference type="Proteomes" id="UP000827284"/>
    </source>
</evidence>
<dbReference type="GO" id="GO:0031422">
    <property type="term" value="C:RecQ family helicase-topoisomerase III complex"/>
    <property type="evidence" value="ECO:0007669"/>
    <property type="project" value="TreeGrafter"/>
</dbReference>
<dbReference type="PANTHER" id="PTHR11390">
    <property type="entry name" value="PROKARYOTIC DNA TOPOISOMERASE"/>
    <property type="match status" value="1"/>
</dbReference>
<dbReference type="CDD" id="cd03362">
    <property type="entry name" value="TOPRIM_TopoIA_TopoIII"/>
    <property type="match status" value="1"/>
</dbReference>
<dbReference type="GO" id="GO:0003677">
    <property type="term" value="F:DNA binding"/>
    <property type="evidence" value="ECO:0007669"/>
    <property type="project" value="UniProtKB-KW"/>
</dbReference>
<evidence type="ECO:0000259" key="15">
    <source>
        <dbReference type="PROSITE" id="PS51999"/>
    </source>
</evidence>
<feature type="region of interest" description="Disordered" evidence="12">
    <location>
        <begin position="607"/>
        <end position="704"/>
    </location>
</feature>
<feature type="compositionally biased region" description="Polar residues" evidence="12">
    <location>
        <begin position="683"/>
        <end position="700"/>
    </location>
</feature>
<dbReference type="PANTHER" id="PTHR11390:SF21">
    <property type="entry name" value="DNA TOPOISOMERASE 3-ALPHA"/>
    <property type="match status" value="1"/>
</dbReference>
<feature type="domain" description="CCHC-type" evidence="13">
    <location>
        <begin position="879"/>
        <end position="894"/>
    </location>
</feature>
<dbReference type="GO" id="GO:0003917">
    <property type="term" value="F:DNA topoisomerase type I (single strand cut, ATP-independent) activity"/>
    <property type="evidence" value="ECO:0007669"/>
    <property type="project" value="UniProtKB-EC"/>
</dbReference>
<evidence type="ECO:0000256" key="12">
    <source>
        <dbReference type="SAM" id="MobiDB-lite"/>
    </source>
</evidence>
<dbReference type="SUPFAM" id="SSF56712">
    <property type="entry name" value="Prokaryotic type I DNA topoisomerase"/>
    <property type="match status" value="1"/>
</dbReference>
<dbReference type="InterPro" id="IPR013826">
    <property type="entry name" value="Topo_IA_cen_sub3"/>
</dbReference>
<dbReference type="PRINTS" id="PR00417">
    <property type="entry name" value="PRTPISMRASEI"/>
</dbReference>
<organism evidence="17 18">
    <name type="scientific">Entomortierella parvispora</name>
    <dbReference type="NCBI Taxonomy" id="205924"/>
    <lineage>
        <taxon>Eukaryota</taxon>
        <taxon>Fungi</taxon>
        <taxon>Fungi incertae sedis</taxon>
        <taxon>Mucoromycota</taxon>
        <taxon>Mortierellomycotina</taxon>
        <taxon>Mortierellomycetes</taxon>
        <taxon>Mortierellales</taxon>
        <taxon>Mortierellaceae</taxon>
        <taxon>Entomortierella</taxon>
    </lineage>
</organism>
<dbReference type="PROSITE" id="PS52039">
    <property type="entry name" value="TOPO_IA_2"/>
    <property type="match status" value="1"/>
</dbReference>
<dbReference type="SMART" id="SM00437">
    <property type="entry name" value="TOP1Ac"/>
    <property type="match status" value="1"/>
</dbReference>
<dbReference type="Pfam" id="PF06839">
    <property type="entry name" value="Zn_ribbon_GRF"/>
    <property type="match status" value="2"/>
</dbReference>
<comment type="similarity">
    <text evidence="2 11">Belongs to the type IA topoisomerase family.</text>
</comment>
<dbReference type="FunFam" id="1.10.290.10:FF:000001">
    <property type="entry name" value="DNA topoisomerase"/>
    <property type="match status" value="1"/>
</dbReference>
<dbReference type="InterPro" id="IPR010666">
    <property type="entry name" value="Znf_GRF"/>
</dbReference>
<evidence type="ECO:0000256" key="7">
    <source>
        <dbReference type="ARBA" id="ARBA00023029"/>
    </source>
</evidence>
<name>A0A9P3H7C2_9FUNG</name>
<dbReference type="InterPro" id="IPR023405">
    <property type="entry name" value="Topo_IA_core_domain"/>
</dbReference>
<evidence type="ECO:0000259" key="14">
    <source>
        <dbReference type="PROSITE" id="PS50880"/>
    </source>
</evidence>
<comment type="catalytic activity">
    <reaction evidence="1 11">
        <text>ATP-independent breakage of single-stranded DNA, followed by passage and rejoining.</text>
        <dbReference type="EC" id="5.6.2.1"/>
    </reaction>
</comment>
<keyword evidence="8 11" id="KW-0238">DNA-binding</keyword>
<dbReference type="InterPro" id="IPR001878">
    <property type="entry name" value="Znf_CCHC"/>
</dbReference>
<proteinExistence type="inferred from homology"/>
<dbReference type="InterPro" id="IPR013824">
    <property type="entry name" value="Topo_IA_cen_sub1"/>
</dbReference>
<dbReference type="Proteomes" id="UP000827284">
    <property type="component" value="Unassembled WGS sequence"/>
</dbReference>
<dbReference type="InterPro" id="IPR013497">
    <property type="entry name" value="Topo_IA_cen"/>
</dbReference>
<dbReference type="InterPro" id="IPR003602">
    <property type="entry name" value="Topo_IA_DNA-bd_dom"/>
</dbReference>
<evidence type="ECO:0000256" key="9">
    <source>
        <dbReference type="ARBA" id="ARBA00023235"/>
    </source>
</evidence>
<keyword evidence="5 10" id="KW-0863">Zinc-finger</keyword>
<evidence type="ECO:0000256" key="2">
    <source>
        <dbReference type="ARBA" id="ARBA00009446"/>
    </source>
</evidence>
<dbReference type="SMART" id="SM00493">
    <property type="entry name" value="TOPRIM"/>
    <property type="match status" value="1"/>
</dbReference>
<dbReference type="InterPro" id="IPR013825">
    <property type="entry name" value="Topo_IA_cen_sub2"/>
</dbReference>
<dbReference type="Gene3D" id="1.10.290.10">
    <property type="entry name" value="Topoisomerase I, domain 4"/>
    <property type="match status" value="1"/>
</dbReference>
<dbReference type="OrthoDB" id="430051at2759"/>
<dbReference type="GO" id="GO:0005634">
    <property type="term" value="C:nucleus"/>
    <property type="evidence" value="ECO:0007669"/>
    <property type="project" value="TreeGrafter"/>
</dbReference>
<evidence type="ECO:0000256" key="5">
    <source>
        <dbReference type="ARBA" id="ARBA00022771"/>
    </source>
</evidence>
<gene>
    <name evidence="17" type="ORF">EMPS_03732</name>
</gene>
<dbReference type="PROSITE" id="PS50880">
    <property type="entry name" value="TOPRIM"/>
    <property type="match status" value="1"/>
</dbReference>
<dbReference type="SMART" id="SM00343">
    <property type="entry name" value="ZnF_C2HC"/>
    <property type="match status" value="1"/>
</dbReference>
<dbReference type="AlphaFoldDB" id="A0A9P3H7C2"/>
<dbReference type="PROSITE" id="PS00396">
    <property type="entry name" value="TOPO_IA_1"/>
    <property type="match status" value="1"/>
</dbReference>
<dbReference type="Gene3D" id="1.10.460.10">
    <property type="entry name" value="Topoisomerase I, domain 2"/>
    <property type="match status" value="1"/>
</dbReference>